<dbReference type="AlphaFoldDB" id="A0A1F5Z992"/>
<dbReference type="EMBL" id="MFJC01000053">
    <property type="protein sequence ID" value="OGG08682.1"/>
    <property type="molecule type" value="Genomic_DNA"/>
</dbReference>
<comment type="caution">
    <text evidence="1">The sequence shown here is derived from an EMBL/GenBank/DDBJ whole genome shotgun (WGS) entry which is preliminary data.</text>
</comment>
<name>A0A1F5Z992_9BACT</name>
<sequence>MKNIIEEEKTTDISSLVIFIAHNNEGVPSIVDGVQIVDLDKLKPYFKEILKGEKNIEEIIPSTHITIILDSDYKPRITCISPDSTREELNEWLERSGGKIATTPWKFEMGKGATYSEFGHLESEFERFNPIIDFLNESSGLAGWAGGLIK</sequence>
<reference evidence="1 2" key="1">
    <citation type="journal article" date="2016" name="Nat. Commun.">
        <title>Thousands of microbial genomes shed light on interconnected biogeochemical processes in an aquifer system.</title>
        <authorList>
            <person name="Anantharaman K."/>
            <person name="Brown C.T."/>
            <person name="Hug L.A."/>
            <person name="Sharon I."/>
            <person name="Castelle C.J."/>
            <person name="Probst A.J."/>
            <person name="Thomas B.C."/>
            <person name="Singh A."/>
            <person name="Wilkins M.J."/>
            <person name="Karaoz U."/>
            <person name="Brodie E.L."/>
            <person name="Williams K.H."/>
            <person name="Hubbard S.S."/>
            <person name="Banfield J.F."/>
        </authorList>
    </citation>
    <scope>NUCLEOTIDE SEQUENCE [LARGE SCALE GENOMIC DNA]</scope>
</reference>
<gene>
    <name evidence="1" type="ORF">A2154_02070</name>
</gene>
<accession>A0A1F5Z992</accession>
<organism evidence="1 2">
    <name type="scientific">Candidatus Gottesmanbacteria bacterium RBG_16_43_7</name>
    <dbReference type="NCBI Taxonomy" id="1798373"/>
    <lineage>
        <taxon>Bacteria</taxon>
        <taxon>Candidatus Gottesmaniibacteriota</taxon>
    </lineage>
</organism>
<dbReference type="Proteomes" id="UP000176854">
    <property type="component" value="Unassembled WGS sequence"/>
</dbReference>
<evidence type="ECO:0000313" key="1">
    <source>
        <dbReference type="EMBL" id="OGG08682.1"/>
    </source>
</evidence>
<protein>
    <submittedName>
        <fullName evidence="1">Uncharacterized protein</fullName>
    </submittedName>
</protein>
<proteinExistence type="predicted"/>
<evidence type="ECO:0000313" key="2">
    <source>
        <dbReference type="Proteomes" id="UP000176854"/>
    </source>
</evidence>